<dbReference type="PRINTS" id="PR00032">
    <property type="entry name" value="HTHARAC"/>
</dbReference>
<organism evidence="7 8">
    <name type="scientific">Paenibacillus lautus</name>
    <name type="common">Bacillus lautus</name>
    <dbReference type="NCBI Taxonomy" id="1401"/>
    <lineage>
        <taxon>Bacteria</taxon>
        <taxon>Bacillati</taxon>
        <taxon>Bacillota</taxon>
        <taxon>Bacilli</taxon>
        <taxon>Bacillales</taxon>
        <taxon>Paenibacillaceae</taxon>
        <taxon>Paenibacillus</taxon>
    </lineage>
</organism>
<dbReference type="Gene3D" id="3.40.50.2300">
    <property type="match status" value="1"/>
</dbReference>
<dbReference type="GO" id="GO:0003700">
    <property type="term" value="F:DNA-binding transcription factor activity"/>
    <property type="evidence" value="ECO:0007669"/>
    <property type="project" value="InterPro"/>
</dbReference>
<dbReference type="PANTHER" id="PTHR43280:SF28">
    <property type="entry name" value="HTH-TYPE TRANSCRIPTIONAL ACTIVATOR RHAS"/>
    <property type="match status" value="1"/>
</dbReference>
<keyword evidence="2 7" id="KW-0238">DNA-binding</keyword>
<keyword evidence="8" id="KW-1185">Reference proteome</keyword>
<dbReference type="KEGG" id="plw:D5F53_06020"/>
<dbReference type="PANTHER" id="PTHR43280">
    <property type="entry name" value="ARAC-FAMILY TRANSCRIPTIONAL REGULATOR"/>
    <property type="match status" value="1"/>
</dbReference>
<dbReference type="CDD" id="cd17536">
    <property type="entry name" value="REC_YesN-like"/>
    <property type="match status" value="1"/>
</dbReference>
<dbReference type="SUPFAM" id="SSF52172">
    <property type="entry name" value="CheY-like"/>
    <property type="match status" value="1"/>
</dbReference>
<dbReference type="PROSITE" id="PS00041">
    <property type="entry name" value="HTH_ARAC_FAMILY_1"/>
    <property type="match status" value="1"/>
</dbReference>
<accession>A0A385TGV0</accession>
<evidence type="ECO:0000259" key="6">
    <source>
        <dbReference type="PROSITE" id="PS50110"/>
    </source>
</evidence>
<evidence type="ECO:0000313" key="8">
    <source>
        <dbReference type="Proteomes" id="UP000266552"/>
    </source>
</evidence>
<dbReference type="SMART" id="SM00342">
    <property type="entry name" value="HTH_ARAC"/>
    <property type="match status" value="1"/>
</dbReference>
<evidence type="ECO:0000313" key="7">
    <source>
        <dbReference type="EMBL" id="AYB42863.1"/>
    </source>
</evidence>
<dbReference type="InterPro" id="IPR020449">
    <property type="entry name" value="Tscrpt_reg_AraC-type_HTH"/>
</dbReference>
<dbReference type="SUPFAM" id="SSF46689">
    <property type="entry name" value="Homeodomain-like"/>
    <property type="match status" value="2"/>
</dbReference>
<dbReference type="PROSITE" id="PS50110">
    <property type="entry name" value="RESPONSE_REGULATORY"/>
    <property type="match status" value="1"/>
</dbReference>
<dbReference type="InterPro" id="IPR009057">
    <property type="entry name" value="Homeodomain-like_sf"/>
</dbReference>
<dbReference type="GO" id="GO:0043565">
    <property type="term" value="F:sequence-specific DNA binding"/>
    <property type="evidence" value="ECO:0007669"/>
    <property type="project" value="InterPro"/>
</dbReference>
<dbReference type="InterPro" id="IPR001789">
    <property type="entry name" value="Sig_transdc_resp-reg_receiver"/>
</dbReference>
<feature type="domain" description="HTH araC/xylS-type" evidence="5">
    <location>
        <begin position="417"/>
        <end position="515"/>
    </location>
</feature>
<keyword evidence="1" id="KW-0805">Transcription regulation</keyword>
<sequence length="523" mass="60297">MKPVFKIMIVDDEMLVRQGIKHLLDWEQEGYRIVGEASNGLEALNLIDEVSPHVILTDIVMPVMGGEKLVKVVKEKYPHIEIIVLSSFSEFDYVRSTFQSGVADYILKPKLEADYLLSILNKVTAKMVAMKPDADPRADQGEAQILQSIEKLMTGYESAPDPLLLHSRFPFGQYLFFGADLKQMKESGDRWSFGNELESELQKIAMTDMVFMRLGFVNDTALFLLNVNPERRNELVIELRQLIPKLVHDTSETHFVISQCFADFNSLGEVYHGNYLKLMRYGFFLRERTLIEYEHLPGLPDSHFEYDMGELMEQLKRKQYRKAFTGFLEYACLRSMDYRTDIFEFKSSLGNFIFNVATTLGKMKVETGSLENAKYDYFRKIDEARYAGEAIAVVEAFIREAERAIGETNTSVNPNMDRLLEYIQDHYADPITLTEVARQFHFNASYLSSYFASYNGEGFSEYLNKIRLEKAMELLLTTELTISEISASVGYSDQSYFTKVFKKQTGISPSQFRRQDVREIRES</sequence>
<gene>
    <name evidence="7" type="ORF">D5F53_06020</name>
</gene>
<reference evidence="7 8" key="1">
    <citation type="submission" date="2018-09" db="EMBL/GenBank/DDBJ databases">
        <title>Genome Sequence of Paenibacillus lautus Strain E7593-69, Azo Dye-Degrading Bacteria, Isolated from Commercial Tattoo Inks.</title>
        <authorList>
            <person name="Nho S.W."/>
            <person name="Kim S.-J."/>
            <person name="Kweon O."/>
            <person name="Cerniglia C.E."/>
        </authorList>
    </citation>
    <scope>NUCLEOTIDE SEQUENCE [LARGE SCALE GENOMIC DNA]</scope>
    <source>
        <strain evidence="7 8">E7593-69</strain>
    </source>
</reference>
<protein>
    <submittedName>
        <fullName evidence="7">DNA-binding response regulator</fullName>
    </submittedName>
</protein>
<dbReference type="AlphaFoldDB" id="A0A385TGV0"/>
<evidence type="ECO:0000256" key="1">
    <source>
        <dbReference type="ARBA" id="ARBA00023015"/>
    </source>
</evidence>
<keyword evidence="4" id="KW-0597">Phosphoprotein</keyword>
<proteinExistence type="predicted"/>
<evidence type="ECO:0000256" key="2">
    <source>
        <dbReference type="ARBA" id="ARBA00023125"/>
    </source>
</evidence>
<evidence type="ECO:0000259" key="5">
    <source>
        <dbReference type="PROSITE" id="PS01124"/>
    </source>
</evidence>
<feature type="domain" description="Response regulatory" evidence="6">
    <location>
        <begin position="6"/>
        <end position="123"/>
    </location>
</feature>
<dbReference type="SMART" id="SM00448">
    <property type="entry name" value="REC"/>
    <property type="match status" value="1"/>
</dbReference>
<evidence type="ECO:0000256" key="4">
    <source>
        <dbReference type="PROSITE-ProRule" id="PRU00169"/>
    </source>
</evidence>
<dbReference type="Proteomes" id="UP000266552">
    <property type="component" value="Chromosome"/>
</dbReference>
<dbReference type="Pfam" id="PF12833">
    <property type="entry name" value="HTH_18"/>
    <property type="match status" value="1"/>
</dbReference>
<dbReference type="Pfam" id="PF00072">
    <property type="entry name" value="Response_reg"/>
    <property type="match status" value="1"/>
</dbReference>
<keyword evidence="3" id="KW-0804">Transcription</keyword>
<dbReference type="InterPro" id="IPR011006">
    <property type="entry name" value="CheY-like_superfamily"/>
</dbReference>
<dbReference type="GO" id="GO:0000160">
    <property type="term" value="P:phosphorelay signal transduction system"/>
    <property type="evidence" value="ECO:0007669"/>
    <property type="project" value="InterPro"/>
</dbReference>
<dbReference type="InterPro" id="IPR018062">
    <property type="entry name" value="HTH_AraC-typ_CS"/>
</dbReference>
<feature type="modified residue" description="4-aspartylphosphate" evidence="4">
    <location>
        <position position="58"/>
    </location>
</feature>
<dbReference type="InterPro" id="IPR018060">
    <property type="entry name" value="HTH_AraC"/>
</dbReference>
<dbReference type="Gene3D" id="1.10.10.60">
    <property type="entry name" value="Homeodomain-like"/>
    <property type="match status" value="2"/>
</dbReference>
<dbReference type="PROSITE" id="PS01124">
    <property type="entry name" value="HTH_ARAC_FAMILY_2"/>
    <property type="match status" value="1"/>
</dbReference>
<evidence type="ECO:0000256" key="3">
    <source>
        <dbReference type="ARBA" id="ARBA00023163"/>
    </source>
</evidence>
<name>A0A385TGV0_PAELA</name>
<dbReference type="EMBL" id="CP032412">
    <property type="protein sequence ID" value="AYB42863.1"/>
    <property type="molecule type" value="Genomic_DNA"/>
</dbReference>
<dbReference type="RefSeq" id="WP_119846923.1">
    <property type="nucleotide sequence ID" value="NZ_CP032412.1"/>
</dbReference>